<dbReference type="Proteomes" id="UP000254545">
    <property type="component" value="Unassembled WGS sequence"/>
</dbReference>
<keyword evidence="4" id="KW-0786">Thiamine pyrophosphate</keyword>
<dbReference type="AlphaFoldDB" id="A0A7H4MQ48"/>
<dbReference type="InterPro" id="IPR033247">
    <property type="entry name" value="Transketolase_fam"/>
</dbReference>
<dbReference type="PANTHER" id="PTHR43522">
    <property type="entry name" value="TRANSKETOLASE"/>
    <property type="match status" value="1"/>
</dbReference>
<dbReference type="GO" id="GO:0004802">
    <property type="term" value="F:transketolase activity"/>
    <property type="evidence" value="ECO:0007669"/>
    <property type="project" value="UniProtKB-EC"/>
</dbReference>
<protein>
    <submittedName>
        <fullName evidence="6">Transketolase</fullName>
        <ecNumber evidence="6">2.2.1.1</ecNumber>
    </submittedName>
</protein>
<evidence type="ECO:0000313" key="6">
    <source>
        <dbReference type="EMBL" id="STS92448.1"/>
    </source>
</evidence>
<dbReference type="EMBL" id="UGKR01000003">
    <property type="protein sequence ID" value="STS92448.1"/>
    <property type="molecule type" value="Genomic_DNA"/>
</dbReference>
<evidence type="ECO:0000256" key="3">
    <source>
        <dbReference type="ARBA" id="ARBA00022723"/>
    </source>
</evidence>
<gene>
    <name evidence="6" type="primary">tktB_2</name>
    <name evidence="6" type="ORF">NCTC9177_06388</name>
</gene>
<dbReference type="SUPFAM" id="SSF52518">
    <property type="entry name" value="Thiamin diphosphate-binding fold (THDP-binding)"/>
    <property type="match status" value="1"/>
</dbReference>
<dbReference type="InterPro" id="IPR005474">
    <property type="entry name" value="Transketolase_N"/>
</dbReference>
<reference evidence="6 7" key="1">
    <citation type="submission" date="2018-06" db="EMBL/GenBank/DDBJ databases">
        <authorList>
            <consortium name="Pathogen Informatics"/>
            <person name="Doyle S."/>
        </authorList>
    </citation>
    <scope>NUCLEOTIDE SEQUENCE [LARGE SCALE GENOMIC DNA]</scope>
    <source>
        <strain evidence="6 7">NCTC9177</strain>
    </source>
</reference>
<dbReference type="InterPro" id="IPR029061">
    <property type="entry name" value="THDP-binding"/>
</dbReference>
<organism evidence="6 7">
    <name type="scientific">Klebsiella variicola</name>
    <dbReference type="NCBI Taxonomy" id="244366"/>
    <lineage>
        <taxon>Bacteria</taxon>
        <taxon>Pseudomonadati</taxon>
        <taxon>Pseudomonadota</taxon>
        <taxon>Gammaproteobacteria</taxon>
        <taxon>Enterobacterales</taxon>
        <taxon>Enterobacteriaceae</taxon>
        <taxon>Klebsiella/Raoultella group</taxon>
        <taxon>Klebsiella</taxon>
        <taxon>Klebsiella pneumoniae complex</taxon>
    </lineage>
</organism>
<keyword evidence="2 6" id="KW-0808">Transferase</keyword>
<dbReference type="GO" id="GO:0005829">
    <property type="term" value="C:cytosol"/>
    <property type="evidence" value="ECO:0007669"/>
    <property type="project" value="TreeGrafter"/>
</dbReference>
<evidence type="ECO:0000256" key="2">
    <source>
        <dbReference type="ARBA" id="ARBA00022679"/>
    </source>
</evidence>
<sequence>MSRRELANAIRALSMDAVQKANSGHPGAPMGMADIAEVLWNDFLKHNPQNPGWVDRDRFILSNGHASMLLYSLLHLTGYDLPLSELKQFRQLHSKTPGHPEHGYTPGVETTTGPLGQGLANAVGMAIAERTLAAQFNRPGHEIIDHHTWVFMGDGCLMEGISMRPVRWPVRSDWVS</sequence>
<keyword evidence="3" id="KW-0479">Metal-binding</keyword>
<feature type="domain" description="Transketolase N-terminal" evidence="5">
    <location>
        <begin position="3"/>
        <end position="163"/>
    </location>
</feature>
<dbReference type="CDD" id="cd02012">
    <property type="entry name" value="TPP_TK"/>
    <property type="match status" value="1"/>
</dbReference>
<dbReference type="Gene3D" id="3.40.50.970">
    <property type="match status" value="1"/>
</dbReference>
<dbReference type="PANTHER" id="PTHR43522:SF2">
    <property type="entry name" value="TRANSKETOLASE 1-RELATED"/>
    <property type="match status" value="1"/>
</dbReference>
<evidence type="ECO:0000313" key="7">
    <source>
        <dbReference type="Proteomes" id="UP000254545"/>
    </source>
</evidence>
<name>A0A7H4MQ48_KLEVA</name>
<dbReference type="InterPro" id="IPR049557">
    <property type="entry name" value="Transketolase_CS"/>
</dbReference>
<dbReference type="GO" id="GO:0006098">
    <property type="term" value="P:pentose-phosphate shunt"/>
    <property type="evidence" value="ECO:0007669"/>
    <property type="project" value="TreeGrafter"/>
</dbReference>
<dbReference type="PROSITE" id="PS00801">
    <property type="entry name" value="TRANSKETOLASE_1"/>
    <property type="match status" value="1"/>
</dbReference>
<evidence type="ECO:0000259" key="5">
    <source>
        <dbReference type="Pfam" id="PF00456"/>
    </source>
</evidence>
<comment type="caution">
    <text evidence="6">The sequence shown here is derived from an EMBL/GenBank/DDBJ whole genome shotgun (WGS) entry which is preliminary data.</text>
</comment>
<comment type="cofactor">
    <cofactor evidence="1">
        <name>thiamine diphosphate</name>
        <dbReference type="ChEBI" id="CHEBI:58937"/>
    </cofactor>
</comment>
<dbReference type="EC" id="2.2.1.1" evidence="6"/>
<proteinExistence type="predicted"/>
<accession>A0A7H4MQ48</accession>
<evidence type="ECO:0000256" key="1">
    <source>
        <dbReference type="ARBA" id="ARBA00001964"/>
    </source>
</evidence>
<evidence type="ECO:0000256" key="4">
    <source>
        <dbReference type="ARBA" id="ARBA00023052"/>
    </source>
</evidence>
<dbReference type="GO" id="GO:0046872">
    <property type="term" value="F:metal ion binding"/>
    <property type="evidence" value="ECO:0007669"/>
    <property type="project" value="UniProtKB-KW"/>
</dbReference>
<dbReference type="Pfam" id="PF00456">
    <property type="entry name" value="Transketolase_N"/>
    <property type="match status" value="1"/>
</dbReference>